<dbReference type="RefSeq" id="WP_107271893.1">
    <property type="nucleotide sequence ID" value="NZ_PYMA01000004.1"/>
</dbReference>
<dbReference type="EMBL" id="PYMA01000004">
    <property type="protein sequence ID" value="PSW20262.1"/>
    <property type="molecule type" value="Genomic_DNA"/>
</dbReference>
<proteinExistence type="predicted"/>
<dbReference type="InterPro" id="IPR011990">
    <property type="entry name" value="TPR-like_helical_dom_sf"/>
</dbReference>
<sequence length="322" mass="36679">MKIWLILQTIAFESASFYLVFDKEMTPTLWVAFFTSHAIACASFTALSWILLPKKYKRPVVSSMSFLFFFNYFLPLIGMLGTACSLLVALYLPRKPNIVTWEECEKSPLPQNPGDEVNTQFGTGALREILLHNGDPERRLLAVGAIRHLPRQHAVPLLQLALKDLTDDVRLLAYASLESIETQINESLSLFKRQLAHQPSANKAYEVAQQYWELCYLGIAEGVLRKHYLEQAEQYLHQANVIQDSASSNLLLGRVLLEQQRPKEATIHLERALEGGLLVKQVAPYLAEAAYRSGDYQIAKQYIAYFPEQKGEKLSQIKEYWV</sequence>
<keyword evidence="3" id="KW-1185">Reference proteome</keyword>
<name>A0A2T3NVI1_9GAMM</name>
<evidence type="ECO:0008006" key="4">
    <source>
        <dbReference type="Google" id="ProtNLM"/>
    </source>
</evidence>
<dbReference type="InterPro" id="IPR016024">
    <property type="entry name" value="ARM-type_fold"/>
</dbReference>
<evidence type="ECO:0000313" key="2">
    <source>
        <dbReference type="EMBL" id="PSW20262.1"/>
    </source>
</evidence>
<protein>
    <recommendedName>
        <fullName evidence="4">HEAT repeat domain-containing protein</fullName>
    </recommendedName>
</protein>
<keyword evidence="1" id="KW-0472">Membrane</keyword>
<dbReference type="SUPFAM" id="SSF48452">
    <property type="entry name" value="TPR-like"/>
    <property type="match status" value="1"/>
</dbReference>
<organism evidence="2 3">
    <name type="scientific">Photobacterium sanctipauli</name>
    <dbReference type="NCBI Taxonomy" id="1342794"/>
    <lineage>
        <taxon>Bacteria</taxon>
        <taxon>Pseudomonadati</taxon>
        <taxon>Pseudomonadota</taxon>
        <taxon>Gammaproteobacteria</taxon>
        <taxon>Vibrionales</taxon>
        <taxon>Vibrionaceae</taxon>
        <taxon>Photobacterium</taxon>
    </lineage>
</organism>
<dbReference type="Gene3D" id="1.25.40.10">
    <property type="entry name" value="Tetratricopeptide repeat domain"/>
    <property type="match status" value="1"/>
</dbReference>
<feature type="transmembrane region" description="Helical" evidence="1">
    <location>
        <begin position="64"/>
        <end position="92"/>
    </location>
</feature>
<comment type="caution">
    <text evidence="2">The sequence shown here is derived from an EMBL/GenBank/DDBJ whole genome shotgun (WGS) entry which is preliminary data.</text>
</comment>
<keyword evidence="1" id="KW-1133">Transmembrane helix</keyword>
<evidence type="ECO:0000313" key="3">
    <source>
        <dbReference type="Proteomes" id="UP000241771"/>
    </source>
</evidence>
<keyword evidence="1" id="KW-0812">Transmembrane</keyword>
<feature type="transmembrane region" description="Helical" evidence="1">
    <location>
        <begin position="30"/>
        <end position="52"/>
    </location>
</feature>
<evidence type="ECO:0000256" key="1">
    <source>
        <dbReference type="SAM" id="Phobius"/>
    </source>
</evidence>
<dbReference type="SUPFAM" id="SSF48371">
    <property type="entry name" value="ARM repeat"/>
    <property type="match status" value="1"/>
</dbReference>
<accession>A0A2T3NVI1</accession>
<reference evidence="2 3" key="1">
    <citation type="submission" date="2018-01" db="EMBL/GenBank/DDBJ databases">
        <title>Whole genome sequencing of Histamine producing bacteria.</title>
        <authorList>
            <person name="Butler K."/>
        </authorList>
    </citation>
    <scope>NUCLEOTIDE SEQUENCE [LARGE SCALE GENOMIC DNA]</scope>
    <source>
        <strain evidence="2 3">DSM 100436</strain>
    </source>
</reference>
<dbReference type="AlphaFoldDB" id="A0A2T3NVI1"/>
<dbReference type="Proteomes" id="UP000241771">
    <property type="component" value="Unassembled WGS sequence"/>
</dbReference>
<gene>
    <name evidence="2" type="ORF">C9I98_09415</name>
</gene>